<dbReference type="FunFam" id="3.40.50.1220:FF:000008">
    <property type="entry name" value="Acetolactate synthase"/>
    <property type="match status" value="1"/>
</dbReference>
<name>A0A1H6WV96_9BACT</name>
<keyword evidence="5 11" id="KW-0028">Amino-acid biosynthesis</keyword>
<dbReference type="EMBL" id="FNZH01000002">
    <property type="protein sequence ID" value="SEJ19766.1"/>
    <property type="molecule type" value="Genomic_DNA"/>
</dbReference>
<dbReference type="RefSeq" id="WP_092172438.1">
    <property type="nucleotide sequence ID" value="NZ_FNZH01000002.1"/>
</dbReference>
<dbReference type="Proteomes" id="UP000199403">
    <property type="component" value="Unassembled WGS sequence"/>
</dbReference>
<keyword evidence="10 11" id="KW-0100">Branched-chain amino acid biosynthesis</keyword>
<dbReference type="GO" id="GO:0050660">
    <property type="term" value="F:flavin adenine dinucleotide binding"/>
    <property type="evidence" value="ECO:0007669"/>
    <property type="project" value="InterPro"/>
</dbReference>
<dbReference type="Gene3D" id="3.40.50.1220">
    <property type="entry name" value="TPP-binding domain"/>
    <property type="match status" value="1"/>
</dbReference>
<dbReference type="UniPathway" id="UPA00047">
    <property type="reaction ID" value="UER00055"/>
</dbReference>
<dbReference type="GO" id="GO:0003984">
    <property type="term" value="F:acetolactate synthase activity"/>
    <property type="evidence" value="ECO:0007669"/>
    <property type="project" value="UniProtKB-EC"/>
</dbReference>
<evidence type="ECO:0000256" key="10">
    <source>
        <dbReference type="ARBA" id="ARBA00023304"/>
    </source>
</evidence>
<comment type="similarity">
    <text evidence="3 11">Belongs to the TPP enzyme family.</text>
</comment>
<dbReference type="GO" id="GO:0005948">
    <property type="term" value="C:acetolactate synthase complex"/>
    <property type="evidence" value="ECO:0007669"/>
    <property type="project" value="TreeGrafter"/>
</dbReference>
<evidence type="ECO:0000259" key="14">
    <source>
        <dbReference type="Pfam" id="PF02776"/>
    </source>
</evidence>
<reference evidence="16" key="1">
    <citation type="submission" date="2016-10" db="EMBL/GenBank/DDBJ databases">
        <authorList>
            <person name="Varghese N."/>
            <person name="Submissions S."/>
        </authorList>
    </citation>
    <scope>NUCLEOTIDE SEQUENCE [LARGE SCALE GENOMIC DNA]</scope>
    <source>
        <strain evidence="16">IBRC-M 10761</strain>
    </source>
</reference>
<evidence type="ECO:0000256" key="8">
    <source>
        <dbReference type="ARBA" id="ARBA00022842"/>
    </source>
</evidence>
<dbReference type="GO" id="GO:0000287">
    <property type="term" value="F:magnesium ion binding"/>
    <property type="evidence" value="ECO:0007669"/>
    <property type="project" value="UniProtKB-UniRule"/>
</dbReference>
<dbReference type="InterPro" id="IPR045229">
    <property type="entry name" value="TPP_enz"/>
</dbReference>
<keyword evidence="6 11" id="KW-0808">Transferase</keyword>
<dbReference type="Pfam" id="PF02776">
    <property type="entry name" value="TPP_enzyme_N"/>
    <property type="match status" value="1"/>
</dbReference>
<dbReference type="Pfam" id="PF02775">
    <property type="entry name" value="TPP_enzyme_C"/>
    <property type="match status" value="1"/>
</dbReference>
<dbReference type="CDD" id="cd02015">
    <property type="entry name" value="TPP_AHAS"/>
    <property type="match status" value="1"/>
</dbReference>
<evidence type="ECO:0000256" key="7">
    <source>
        <dbReference type="ARBA" id="ARBA00022723"/>
    </source>
</evidence>
<dbReference type="FunFam" id="3.40.50.970:FF:000007">
    <property type="entry name" value="Acetolactate synthase"/>
    <property type="match status" value="1"/>
</dbReference>
<comment type="pathway">
    <text evidence="1 11">Amino-acid biosynthesis; L-isoleucine biosynthesis; L-isoleucine from 2-oxobutanoate: step 1/4.</text>
</comment>
<dbReference type="AlphaFoldDB" id="A0A1H6WV96"/>
<evidence type="ECO:0000256" key="1">
    <source>
        <dbReference type="ARBA" id="ARBA00004974"/>
    </source>
</evidence>
<keyword evidence="8 11" id="KW-0460">Magnesium</keyword>
<accession>A0A1H6WV96</accession>
<proteinExistence type="inferred from homology"/>
<evidence type="ECO:0000256" key="4">
    <source>
        <dbReference type="ARBA" id="ARBA00013145"/>
    </source>
</evidence>
<dbReference type="InterPro" id="IPR039368">
    <property type="entry name" value="AHAS_TPP"/>
</dbReference>
<gene>
    <name evidence="15" type="ORF">SAMN05192553_102871</name>
</gene>
<dbReference type="InterPro" id="IPR011766">
    <property type="entry name" value="TPP_enzyme_TPP-bd"/>
</dbReference>
<dbReference type="EC" id="2.2.1.6" evidence="4 11"/>
<dbReference type="UniPathway" id="UPA00049">
    <property type="reaction ID" value="UER00059"/>
</dbReference>
<dbReference type="InterPro" id="IPR029061">
    <property type="entry name" value="THDP-binding"/>
</dbReference>
<keyword evidence="9 11" id="KW-0786">Thiamine pyrophosphate</keyword>
<sequence length="564" mass="62147">MNDSQIRGAEIVIKSLVAENARYIFGYPGGAIMPVYDALYDYMDRIQHILTRHEQGAIHAAQGYARVSGQVGVCMATSGPGATNLITGLADALIDSTPLVCITGQVASHLLGTDAFQETDVVGISMPGTKWNIQVRRVEDIAPAIAKGFHIARSGRPGPVLIDITKDAQTSLGDFNYVPCLNIRSYRPYPKVEDHIIEKAASLINQARKPYVLFGQGVILGKAEKALQAFLDKSGIPAACTLLGTGAISEEHPNFVGKLGMHGNYGPNLLTNQCDVLIAVGMRFDDRVTGDVKRYAKQAKVIHLELDPAEVDKTVKSEVAVVGDCRISLEKLTEKVEKKTHPDWIKEFRELEAEEKRVVVGNDLSPTKVGLTMGEVIRHINEFKADDAILVTDVGQHQMVAWRYFEYKTSRTQVTSGGLGTMGFALPAALGAQLHDYNRQVICVVGDGGIQMTFQELGTIMQTKAPVKVVLLNNNFLGMVRQWQQLFFDKRYSFTELDNPDFIKIAEAYNFKVQKVDERADLRQAVAEMFVHDGPYFLEVVVEKEDNVFPMIASGSSVEEVRLS</sequence>
<dbReference type="GO" id="GO:0030976">
    <property type="term" value="F:thiamine pyrophosphate binding"/>
    <property type="evidence" value="ECO:0007669"/>
    <property type="project" value="UniProtKB-UniRule"/>
</dbReference>
<dbReference type="Gene3D" id="3.40.50.970">
    <property type="match status" value="2"/>
</dbReference>
<evidence type="ECO:0000256" key="6">
    <source>
        <dbReference type="ARBA" id="ARBA00022679"/>
    </source>
</evidence>
<protein>
    <recommendedName>
        <fullName evidence="4 11">Acetolactate synthase</fullName>
        <ecNumber evidence="4 11">2.2.1.6</ecNumber>
    </recommendedName>
</protein>
<dbReference type="InterPro" id="IPR012000">
    <property type="entry name" value="Thiamin_PyroP_enz_cen_dom"/>
</dbReference>
<organism evidence="15 16">
    <name type="scientific">Cyclobacterium xiamenense</name>
    <dbReference type="NCBI Taxonomy" id="1297121"/>
    <lineage>
        <taxon>Bacteria</taxon>
        <taxon>Pseudomonadati</taxon>
        <taxon>Bacteroidota</taxon>
        <taxon>Cytophagia</taxon>
        <taxon>Cytophagales</taxon>
        <taxon>Cyclobacteriaceae</taxon>
        <taxon>Cyclobacterium</taxon>
    </lineage>
</organism>
<dbReference type="InterPro" id="IPR012001">
    <property type="entry name" value="Thiamin_PyroP_enz_TPP-bd_dom"/>
</dbReference>
<dbReference type="InterPro" id="IPR029035">
    <property type="entry name" value="DHS-like_NAD/FAD-binding_dom"/>
</dbReference>
<dbReference type="Pfam" id="PF00205">
    <property type="entry name" value="TPP_enzyme_M"/>
    <property type="match status" value="1"/>
</dbReference>
<comment type="cofactor">
    <cofactor evidence="11">
        <name>thiamine diphosphate</name>
        <dbReference type="ChEBI" id="CHEBI:58937"/>
    </cofactor>
    <text evidence="11">Binds 1 thiamine pyrophosphate per subunit.</text>
</comment>
<evidence type="ECO:0000256" key="11">
    <source>
        <dbReference type="RuleBase" id="RU003591"/>
    </source>
</evidence>
<dbReference type="GO" id="GO:0009097">
    <property type="term" value="P:isoleucine biosynthetic process"/>
    <property type="evidence" value="ECO:0007669"/>
    <property type="project" value="UniProtKB-UniPathway"/>
</dbReference>
<dbReference type="SUPFAM" id="SSF52467">
    <property type="entry name" value="DHS-like NAD/FAD-binding domain"/>
    <property type="match status" value="1"/>
</dbReference>
<dbReference type="OrthoDB" id="4494979at2"/>
<dbReference type="PANTHER" id="PTHR18968">
    <property type="entry name" value="THIAMINE PYROPHOSPHATE ENZYMES"/>
    <property type="match status" value="1"/>
</dbReference>
<evidence type="ECO:0000256" key="3">
    <source>
        <dbReference type="ARBA" id="ARBA00007812"/>
    </source>
</evidence>
<feature type="domain" description="Thiamine pyrophosphate enzyme N-terminal TPP-binding" evidence="14">
    <location>
        <begin position="7"/>
        <end position="122"/>
    </location>
</feature>
<evidence type="ECO:0000313" key="16">
    <source>
        <dbReference type="Proteomes" id="UP000199403"/>
    </source>
</evidence>
<evidence type="ECO:0000259" key="13">
    <source>
        <dbReference type="Pfam" id="PF02775"/>
    </source>
</evidence>
<keyword evidence="7 11" id="KW-0479">Metal-binding</keyword>
<dbReference type="SUPFAM" id="SSF52518">
    <property type="entry name" value="Thiamin diphosphate-binding fold (THDP-binding)"/>
    <property type="match status" value="2"/>
</dbReference>
<dbReference type="NCBIfam" id="TIGR00118">
    <property type="entry name" value="acolac_lg"/>
    <property type="match status" value="1"/>
</dbReference>
<evidence type="ECO:0000259" key="12">
    <source>
        <dbReference type="Pfam" id="PF00205"/>
    </source>
</evidence>
<comment type="catalytic activity">
    <reaction evidence="11">
        <text>2 pyruvate + H(+) = (2S)-2-acetolactate + CO2</text>
        <dbReference type="Rhea" id="RHEA:25249"/>
        <dbReference type="ChEBI" id="CHEBI:15361"/>
        <dbReference type="ChEBI" id="CHEBI:15378"/>
        <dbReference type="ChEBI" id="CHEBI:16526"/>
        <dbReference type="ChEBI" id="CHEBI:58476"/>
        <dbReference type="EC" id="2.2.1.6"/>
    </reaction>
</comment>
<dbReference type="PANTHER" id="PTHR18968:SF13">
    <property type="entry name" value="ACETOLACTATE SYNTHASE CATALYTIC SUBUNIT, MITOCHONDRIAL"/>
    <property type="match status" value="1"/>
</dbReference>
<keyword evidence="16" id="KW-1185">Reference proteome</keyword>
<dbReference type="CDD" id="cd07035">
    <property type="entry name" value="TPP_PYR_POX_like"/>
    <property type="match status" value="1"/>
</dbReference>
<comment type="cofactor">
    <cofactor evidence="11">
        <name>Mg(2+)</name>
        <dbReference type="ChEBI" id="CHEBI:18420"/>
    </cofactor>
    <text evidence="11">Binds 1 Mg(2+) ion per subunit.</text>
</comment>
<dbReference type="GO" id="GO:0009099">
    <property type="term" value="P:L-valine biosynthetic process"/>
    <property type="evidence" value="ECO:0007669"/>
    <property type="project" value="UniProtKB-UniPathway"/>
</dbReference>
<evidence type="ECO:0000256" key="2">
    <source>
        <dbReference type="ARBA" id="ARBA00005025"/>
    </source>
</evidence>
<dbReference type="InterPro" id="IPR012846">
    <property type="entry name" value="Acetolactate_synth_lsu"/>
</dbReference>
<feature type="domain" description="Thiamine pyrophosphate enzyme TPP-binding" evidence="13">
    <location>
        <begin position="393"/>
        <end position="540"/>
    </location>
</feature>
<dbReference type="STRING" id="1416801.SAMN05192553_102871"/>
<evidence type="ECO:0000313" key="15">
    <source>
        <dbReference type="EMBL" id="SEJ19766.1"/>
    </source>
</evidence>
<comment type="pathway">
    <text evidence="2 11">Amino-acid biosynthesis; L-valine biosynthesis; L-valine from pyruvate: step 1/4.</text>
</comment>
<evidence type="ECO:0000256" key="9">
    <source>
        <dbReference type="ARBA" id="ARBA00023052"/>
    </source>
</evidence>
<evidence type="ECO:0000256" key="5">
    <source>
        <dbReference type="ARBA" id="ARBA00022605"/>
    </source>
</evidence>
<feature type="domain" description="Thiamine pyrophosphate enzyme central" evidence="12">
    <location>
        <begin position="197"/>
        <end position="332"/>
    </location>
</feature>